<organism evidence="2 3">
    <name type="scientific">Acetoanaerobium pronyense</name>
    <dbReference type="NCBI Taxonomy" id="1482736"/>
    <lineage>
        <taxon>Bacteria</taxon>
        <taxon>Bacillati</taxon>
        <taxon>Bacillota</taxon>
        <taxon>Clostridia</taxon>
        <taxon>Peptostreptococcales</taxon>
        <taxon>Filifactoraceae</taxon>
        <taxon>Acetoanaerobium</taxon>
    </lineage>
</organism>
<proteinExistence type="predicted"/>
<dbReference type="PROSITE" id="PS51186">
    <property type="entry name" value="GNAT"/>
    <property type="match status" value="1"/>
</dbReference>
<protein>
    <recommendedName>
        <fullName evidence="1">N-acetyltransferase domain-containing protein</fullName>
    </recommendedName>
</protein>
<comment type="caution">
    <text evidence="2">The sequence shown here is derived from an EMBL/GenBank/DDBJ whole genome shotgun (WGS) entry which is preliminary data.</text>
</comment>
<name>A0ABS4KND9_9FIRM</name>
<dbReference type="EMBL" id="JAGGLI010000022">
    <property type="protein sequence ID" value="MBP2028144.1"/>
    <property type="molecule type" value="Genomic_DNA"/>
</dbReference>
<evidence type="ECO:0000313" key="3">
    <source>
        <dbReference type="Proteomes" id="UP001314903"/>
    </source>
</evidence>
<reference evidence="2 3" key="1">
    <citation type="submission" date="2021-03" db="EMBL/GenBank/DDBJ databases">
        <title>Genomic Encyclopedia of Type Strains, Phase IV (KMG-IV): sequencing the most valuable type-strain genomes for metagenomic binning, comparative biology and taxonomic classification.</title>
        <authorList>
            <person name="Goeker M."/>
        </authorList>
    </citation>
    <scope>NUCLEOTIDE SEQUENCE [LARGE SCALE GENOMIC DNA]</scope>
    <source>
        <strain evidence="2 3">DSM 27512</strain>
    </source>
</reference>
<dbReference type="InterPro" id="IPR000182">
    <property type="entry name" value="GNAT_dom"/>
</dbReference>
<dbReference type="RefSeq" id="WP_209661197.1">
    <property type="nucleotide sequence ID" value="NZ_JAGGLI010000022.1"/>
</dbReference>
<dbReference type="InterPro" id="IPR016181">
    <property type="entry name" value="Acyl_CoA_acyltransferase"/>
</dbReference>
<keyword evidence="3" id="KW-1185">Reference proteome</keyword>
<dbReference type="SUPFAM" id="SSF55729">
    <property type="entry name" value="Acyl-CoA N-acyltransferases (Nat)"/>
    <property type="match status" value="1"/>
</dbReference>
<feature type="domain" description="N-acetyltransferase" evidence="1">
    <location>
        <begin position="46"/>
        <end position="203"/>
    </location>
</feature>
<dbReference type="Proteomes" id="UP001314903">
    <property type="component" value="Unassembled WGS sequence"/>
</dbReference>
<sequence>MVDRYYSKVYFQNLYNLFQRIQKKILRKHFLYKIRITPLNIEEKDKFFIPLDINILNKMYEVFKEELSEEKYMVLKSRLEENSSDKTFVVLDKDENIYGYYSMSFGNHFEKEMNFKIPKDEERAYLFDSYTFKSMRGNSVQLFAIKSRLKIAESKGYKFATCIVMDGNIASEKNVMKAGFEKAGTVNYYHFKKIKKTFIKEWD</sequence>
<evidence type="ECO:0000313" key="2">
    <source>
        <dbReference type="EMBL" id="MBP2028144.1"/>
    </source>
</evidence>
<accession>A0ABS4KND9</accession>
<dbReference type="Gene3D" id="3.40.630.30">
    <property type="match status" value="1"/>
</dbReference>
<evidence type="ECO:0000259" key="1">
    <source>
        <dbReference type="PROSITE" id="PS51186"/>
    </source>
</evidence>
<gene>
    <name evidence="2" type="ORF">J2Z35_001945</name>
</gene>